<dbReference type="OrthoDB" id="7270324at2"/>
<feature type="transmembrane region" description="Helical" evidence="5">
    <location>
        <begin position="116"/>
        <end position="137"/>
    </location>
</feature>
<feature type="domain" description="RDD" evidence="6">
    <location>
        <begin position="34"/>
        <end position="149"/>
    </location>
</feature>
<evidence type="ECO:0000256" key="1">
    <source>
        <dbReference type="ARBA" id="ARBA00004141"/>
    </source>
</evidence>
<evidence type="ECO:0000256" key="4">
    <source>
        <dbReference type="ARBA" id="ARBA00023136"/>
    </source>
</evidence>
<keyword evidence="3 5" id="KW-1133">Transmembrane helix</keyword>
<dbReference type="GO" id="GO:0016020">
    <property type="term" value="C:membrane"/>
    <property type="evidence" value="ECO:0007669"/>
    <property type="project" value="UniProtKB-SubCell"/>
</dbReference>
<evidence type="ECO:0000256" key="2">
    <source>
        <dbReference type="ARBA" id="ARBA00022692"/>
    </source>
</evidence>
<evidence type="ECO:0000259" key="6">
    <source>
        <dbReference type="Pfam" id="PF06271"/>
    </source>
</evidence>
<evidence type="ECO:0000256" key="3">
    <source>
        <dbReference type="ARBA" id="ARBA00022989"/>
    </source>
</evidence>
<comment type="caution">
    <text evidence="7">The sequence shown here is derived from an EMBL/GenBank/DDBJ whole genome shotgun (WGS) entry which is preliminary data.</text>
</comment>
<feature type="transmembrane region" description="Helical" evidence="5">
    <location>
        <begin position="44"/>
        <end position="77"/>
    </location>
</feature>
<sequence>MTQSFDYHGHSHSADHWGLPDPDTQAEFYQDVTLKRLLAWFIDVVLIVGMCILIGLLTFGIGFFLWGLVYLAVGFVYRMTTLNSRSATIGMRFTAIELRRHDGQRFDRQTAALHTLGYYLSMTTFVLQIISIVMMFTTARGQGLADMVLGTAAINRTAERR</sequence>
<evidence type="ECO:0000313" key="7">
    <source>
        <dbReference type="EMBL" id="TQV69001.1"/>
    </source>
</evidence>
<evidence type="ECO:0000313" key="8">
    <source>
        <dbReference type="Proteomes" id="UP000315816"/>
    </source>
</evidence>
<evidence type="ECO:0000256" key="5">
    <source>
        <dbReference type="SAM" id="Phobius"/>
    </source>
</evidence>
<keyword evidence="2 5" id="KW-0812">Transmembrane</keyword>
<dbReference type="Pfam" id="PF06271">
    <property type="entry name" value="RDD"/>
    <property type="match status" value="1"/>
</dbReference>
<name>A0A545SVL4_9RHOB</name>
<dbReference type="Proteomes" id="UP000315816">
    <property type="component" value="Unassembled WGS sequence"/>
</dbReference>
<keyword evidence="8" id="KW-1185">Reference proteome</keyword>
<accession>A0A545SVL4</accession>
<dbReference type="AlphaFoldDB" id="A0A545SVL4"/>
<dbReference type="EMBL" id="VICH01000004">
    <property type="protein sequence ID" value="TQV69001.1"/>
    <property type="molecule type" value="Genomic_DNA"/>
</dbReference>
<organism evidence="7 8">
    <name type="scientific">Aliiroseovarius halocynthiae</name>
    <dbReference type="NCBI Taxonomy" id="985055"/>
    <lineage>
        <taxon>Bacteria</taxon>
        <taxon>Pseudomonadati</taxon>
        <taxon>Pseudomonadota</taxon>
        <taxon>Alphaproteobacteria</taxon>
        <taxon>Rhodobacterales</taxon>
        <taxon>Paracoccaceae</taxon>
        <taxon>Aliiroseovarius</taxon>
    </lineage>
</organism>
<proteinExistence type="predicted"/>
<comment type="subcellular location">
    <subcellularLocation>
        <location evidence="1">Membrane</location>
        <topology evidence="1">Multi-pass membrane protein</topology>
    </subcellularLocation>
</comment>
<dbReference type="RefSeq" id="WP_142852752.1">
    <property type="nucleotide sequence ID" value="NZ_FXWW01000001.1"/>
</dbReference>
<gene>
    <name evidence="7" type="ORF">FIL88_05370</name>
</gene>
<reference evidence="7 8" key="1">
    <citation type="submission" date="2019-06" db="EMBL/GenBank/DDBJ databases">
        <title>A novel species of marine bacteria.</title>
        <authorList>
            <person name="Wang Y."/>
        </authorList>
    </citation>
    <scope>NUCLEOTIDE SEQUENCE [LARGE SCALE GENOMIC DNA]</scope>
    <source>
        <strain evidence="7 8">MA1-10</strain>
    </source>
</reference>
<dbReference type="InterPro" id="IPR010432">
    <property type="entry name" value="RDD"/>
</dbReference>
<protein>
    <submittedName>
        <fullName evidence="7">RDD family protein</fullName>
    </submittedName>
</protein>
<keyword evidence="4 5" id="KW-0472">Membrane</keyword>